<comment type="caution">
    <text evidence="1">The sequence shown here is derived from an EMBL/GenBank/DDBJ whole genome shotgun (WGS) entry which is preliminary data.</text>
</comment>
<evidence type="ECO:0008006" key="2">
    <source>
        <dbReference type="Google" id="ProtNLM"/>
    </source>
</evidence>
<accession>X0V3B8</accession>
<evidence type="ECO:0000313" key="1">
    <source>
        <dbReference type="EMBL" id="GAG05902.1"/>
    </source>
</evidence>
<dbReference type="AlphaFoldDB" id="X0V3B8"/>
<dbReference type="EMBL" id="BARS01029559">
    <property type="protein sequence ID" value="GAG05902.1"/>
    <property type="molecule type" value="Genomic_DNA"/>
</dbReference>
<protein>
    <recommendedName>
        <fullName evidence="2">F5/8 type C domain-containing protein</fullName>
    </recommendedName>
</protein>
<feature type="non-terminal residue" evidence="1">
    <location>
        <position position="1"/>
    </location>
</feature>
<gene>
    <name evidence="1" type="ORF">S01H1_46187</name>
</gene>
<sequence>QRVKAWSVEVQLDGQWREIGRATTIGYKRVLRVPTTTASKARIRILDALACPAINNVSLYRAPVLMRDPVITRAPDGMVSIDAPEGATAFYAVGNEPLKKAFREYREPFALREGGRVRAYIMRDNRGVRIQRVLGTKERLLKSSSSLY</sequence>
<proteinExistence type="predicted"/>
<organism evidence="1">
    <name type="scientific">marine sediment metagenome</name>
    <dbReference type="NCBI Taxonomy" id="412755"/>
    <lineage>
        <taxon>unclassified sequences</taxon>
        <taxon>metagenomes</taxon>
        <taxon>ecological metagenomes</taxon>
    </lineage>
</organism>
<dbReference type="Gene3D" id="2.60.120.260">
    <property type="entry name" value="Galactose-binding domain-like"/>
    <property type="match status" value="1"/>
</dbReference>
<name>X0V3B8_9ZZZZ</name>
<reference evidence="1" key="1">
    <citation type="journal article" date="2014" name="Front. Microbiol.">
        <title>High frequency of phylogenetically diverse reductive dehalogenase-homologous genes in deep subseafloor sedimentary metagenomes.</title>
        <authorList>
            <person name="Kawai M."/>
            <person name="Futagami T."/>
            <person name="Toyoda A."/>
            <person name="Takaki Y."/>
            <person name="Nishi S."/>
            <person name="Hori S."/>
            <person name="Arai W."/>
            <person name="Tsubouchi T."/>
            <person name="Morono Y."/>
            <person name="Uchiyama I."/>
            <person name="Ito T."/>
            <person name="Fujiyama A."/>
            <person name="Inagaki F."/>
            <person name="Takami H."/>
        </authorList>
    </citation>
    <scope>NUCLEOTIDE SEQUENCE</scope>
    <source>
        <strain evidence="1">Expedition CK06-06</strain>
    </source>
</reference>